<dbReference type="Gene3D" id="1.10.510.10">
    <property type="entry name" value="Transferase(Phosphotransferase) domain 1"/>
    <property type="match status" value="1"/>
</dbReference>
<feature type="region of interest" description="Disordered" evidence="1">
    <location>
        <begin position="53"/>
        <end position="90"/>
    </location>
</feature>
<feature type="domain" description="Protein kinase" evidence="2">
    <location>
        <begin position="146"/>
        <end position="427"/>
    </location>
</feature>
<comment type="caution">
    <text evidence="3">The sequence shown here is derived from an EMBL/GenBank/DDBJ whole genome shotgun (WGS) entry which is preliminary data.</text>
</comment>
<dbReference type="AlphaFoldDB" id="A0A8T0IRV8"/>
<dbReference type="PANTHER" id="PTHR23257:SF969">
    <property type="entry name" value="INTEGRIN-LINKED PROTEIN KINASE"/>
    <property type="match status" value="1"/>
</dbReference>
<organism evidence="3 4">
    <name type="scientific">Ceratodon purpureus</name>
    <name type="common">Fire moss</name>
    <name type="synonym">Dicranum purpureum</name>
    <dbReference type="NCBI Taxonomy" id="3225"/>
    <lineage>
        <taxon>Eukaryota</taxon>
        <taxon>Viridiplantae</taxon>
        <taxon>Streptophyta</taxon>
        <taxon>Embryophyta</taxon>
        <taxon>Bryophyta</taxon>
        <taxon>Bryophytina</taxon>
        <taxon>Bryopsida</taxon>
        <taxon>Dicranidae</taxon>
        <taxon>Pseudoditrichales</taxon>
        <taxon>Ditrichaceae</taxon>
        <taxon>Ceratodon</taxon>
    </lineage>
</organism>
<proteinExistence type="predicted"/>
<evidence type="ECO:0000313" key="3">
    <source>
        <dbReference type="EMBL" id="KAG0585759.1"/>
    </source>
</evidence>
<dbReference type="InterPro" id="IPR001245">
    <property type="entry name" value="Ser-Thr/Tyr_kinase_cat_dom"/>
</dbReference>
<dbReference type="GO" id="GO:0005524">
    <property type="term" value="F:ATP binding"/>
    <property type="evidence" value="ECO:0007669"/>
    <property type="project" value="InterPro"/>
</dbReference>
<dbReference type="SMART" id="SM00220">
    <property type="entry name" value="S_TKc"/>
    <property type="match status" value="1"/>
</dbReference>
<dbReference type="InterPro" id="IPR050167">
    <property type="entry name" value="Ser_Thr_protein_kinase"/>
</dbReference>
<dbReference type="GO" id="GO:0005737">
    <property type="term" value="C:cytoplasm"/>
    <property type="evidence" value="ECO:0007669"/>
    <property type="project" value="TreeGrafter"/>
</dbReference>
<feature type="compositionally biased region" description="Basic and acidic residues" evidence="1">
    <location>
        <begin position="69"/>
        <end position="90"/>
    </location>
</feature>
<protein>
    <recommendedName>
        <fullName evidence="2">Protein kinase domain-containing protein</fullName>
    </recommendedName>
</protein>
<keyword evidence="4" id="KW-1185">Reference proteome</keyword>
<dbReference type="Proteomes" id="UP000822688">
    <property type="component" value="Chromosome 2"/>
</dbReference>
<dbReference type="GO" id="GO:0004672">
    <property type="term" value="F:protein kinase activity"/>
    <property type="evidence" value="ECO:0007669"/>
    <property type="project" value="InterPro"/>
</dbReference>
<dbReference type="SUPFAM" id="SSF56112">
    <property type="entry name" value="Protein kinase-like (PK-like)"/>
    <property type="match status" value="1"/>
</dbReference>
<name>A0A8T0IRV8_CERPU</name>
<dbReference type="InterPro" id="IPR008271">
    <property type="entry name" value="Ser/Thr_kinase_AS"/>
</dbReference>
<dbReference type="EMBL" id="CM026422">
    <property type="protein sequence ID" value="KAG0585759.1"/>
    <property type="molecule type" value="Genomic_DNA"/>
</dbReference>
<sequence length="448" mass="51246">MTSNCCAFSCFSSCTRKCKRPSKEDLELSGPMNASSNSRYVTACTTLGEYATTSALPSSDPAPSGSSMERNESVEESIEGSKSHWSEVVKSDPSITDDELVKDNRAVFRELQSHPIWGGFFRTFGYALETPVAGMPGYIHVSSGKLIVGEKFAEGGQAELFHARVIWYKSKIIKYFLKRGYEWVMKVFKKGTSLRQLQSQWPLGYLQFRGELGSNSIDPKLVRYYCEVFFGILLEDGRFAFLMKREHKDLRKLIDQRMLEIGQGEGPFSKEDGELIMYKIACGMNWLHERNIIHRDLKASNVLCRVYGNAYQVYVADFECSIGVIGTGFWRAPEILQAIKDRMIYEKIEVFSKKADVYAYGMTCYEILTGKFPFGNHSNRDYDIVLNDGQLELPEYVEDWIDKIVKRCWNKNPIDRPSFIEILDLFANNSARVSNHIKKLKIRDDNLK</sequence>
<dbReference type="GO" id="GO:0007165">
    <property type="term" value="P:signal transduction"/>
    <property type="evidence" value="ECO:0007669"/>
    <property type="project" value="TreeGrafter"/>
</dbReference>
<dbReference type="InterPro" id="IPR000719">
    <property type="entry name" value="Prot_kinase_dom"/>
</dbReference>
<gene>
    <name evidence="3" type="ORF">KC19_2G036200</name>
</gene>
<dbReference type="PANTHER" id="PTHR23257">
    <property type="entry name" value="SERINE-THREONINE PROTEIN KINASE"/>
    <property type="match status" value="1"/>
</dbReference>
<evidence type="ECO:0000313" key="4">
    <source>
        <dbReference type="Proteomes" id="UP000822688"/>
    </source>
</evidence>
<accession>A0A8T0IRV8</accession>
<dbReference type="Pfam" id="PF07714">
    <property type="entry name" value="PK_Tyr_Ser-Thr"/>
    <property type="match status" value="1"/>
</dbReference>
<evidence type="ECO:0000259" key="2">
    <source>
        <dbReference type="PROSITE" id="PS50011"/>
    </source>
</evidence>
<evidence type="ECO:0000256" key="1">
    <source>
        <dbReference type="SAM" id="MobiDB-lite"/>
    </source>
</evidence>
<dbReference type="PROSITE" id="PS00108">
    <property type="entry name" value="PROTEIN_KINASE_ST"/>
    <property type="match status" value="1"/>
</dbReference>
<reference evidence="3" key="1">
    <citation type="submission" date="2020-06" db="EMBL/GenBank/DDBJ databases">
        <title>WGS assembly of Ceratodon purpureus strain R40.</title>
        <authorList>
            <person name="Carey S.B."/>
            <person name="Jenkins J."/>
            <person name="Shu S."/>
            <person name="Lovell J.T."/>
            <person name="Sreedasyam A."/>
            <person name="Maumus F."/>
            <person name="Tiley G.P."/>
            <person name="Fernandez-Pozo N."/>
            <person name="Barry K."/>
            <person name="Chen C."/>
            <person name="Wang M."/>
            <person name="Lipzen A."/>
            <person name="Daum C."/>
            <person name="Saski C.A."/>
            <person name="Payton A.C."/>
            <person name="Mcbreen J.C."/>
            <person name="Conrad R.E."/>
            <person name="Kollar L.M."/>
            <person name="Olsson S."/>
            <person name="Huttunen S."/>
            <person name="Landis J.B."/>
            <person name="Wickett N.J."/>
            <person name="Johnson M.G."/>
            <person name="Rensing S.A."/>
            <person name="Grimwood J."/>
            <person name="Schmutz J."/>
            <person name="Mcdaniel S.F."/>
        </authorList>
    </citation>
    <scope>NUCLEOTIDE SEQUENCE</scope>
    <source>
        <strain evidence="3">R40</strain>
    </source>
</reference>
<dbReference type="InterPro" id="IPR011009">
    <property type="entry name" value="Kinase-like_dom_sf"/>
</dbReference>
<dbReference type="PROSITE" id="PS50011">
    <property type="entry name" value="PROTEIN_KINASE_DOM"/>
    <property type="match status" value="1"/>
</dbReference>